<accession>A0A1X6P8C4</accession>
<sequence>MSGGELPARRRAAPPPPAAALPAFAAAAPGAVGRRRHGVASPSSAIGGAGAVGASSFVPGGGGRRARGRHAGRSAARPPPPPPPPPHIDAEDDPRGRPPPPLRPADVLVLGGGIVGLSTAVALARAGAAVTVLSPAAAASAAAASAGMLAPQSERLPPGPLRELATASLRLYPEWVAGVAAAAGGVDVGYRADGLFLAPVAHAGDAVDLWVPPAEGVDGGLAPPVWLDGAAAVAAEPALRGSGVVGAWASTVDAQVDSRALMGALEVAAEAAGVLLLRGPAARVTRTVVAPTGGAVTGVVTAGLGTLTAGHYFVAGGAWARDLLPALPVHPIKGQMLALTPPPAGAGAFGGGAAPAAPRAVLFGDGIYIVPKDGGRRLVVGATVEPAAGFDTTPTAGGVAGLLASAVALVPGLSSWGLGEVWAGLRPGTPDGLPVLGGGGYANVSVAAGHGRNGMLLAPVTAAVMAAHIGGGGGGCRTDSTRCSRRFPSTGLGGGRRGGGGGGGGVGGSAGGGGGGSVAAWGAAAAGGGGAAAAVNVHARAAVAAADCAGSAAPVIVGEPGGPPGRWRRRARRTRGRRRDAASAGGRRSAGGGGGGGGGASGGGASGGEPVPLDGAPPPPPAAAPAVDPASVNATNDAYDDVLANRGAGADAKQAAAMAASRAFGVATTRVAADGHPSSLSDAEWAALDAVFEAGAAGAAEVVGRMAAGGDDAAAAATRAELASPSGGGGAVAGGGGGGGTPRGMA</sequence>
<dbReference type="NCBIfam" id="TIGR02352">
    <property type="entry name" value="thiamin_ThiO"/>
    <property type="match status" value="1"/>
</dbReference>
<feature type="domain" description="FAD dependent oxidoreductase" evidence="5">
    <location>
        <begin position="106"/>
        <end position="467"/>
    </location>
</feature>
<dbReference type="Gene3D" id="3.50.50.60">
    <property type="entry name" value="FAD/NAD(P)-binding domain"/>
    <property type="match status" value="1"/>
</dbReference>
<dbReference type="OrthoDB" id="424974at2759"/>
<feature type="compositionally biased region" description="Low complexity" evidence="4">
    <location>
        <begin position="39"/>
        <end position="58"/>
    </location>
</feature>
<dbReference type="InterPro" id="IPR012727">
    <property type="entry name" value="Gly_oxidase_ThiO"/>
</dbReference>
<feature type="region of interest" description="Disordered" evidence="4">
    <location>
        <begin position="553"/>
        <end position="633"/>
    </location>
</feature>
<protein>
    <recommendedName>
        <fullName evidence="5">FAD dependent oxidoreductase domain-containing protein</fullName>
    </recommendedName>
</protein>
<dbReference type="Gene3D" id="3.30.9.10">
    <property type="entry name" value="D-Amino Acid Oxidase, subunit A, domain 2"/>
    <property type="match status" value="1"/>
</dbReference>
<dbReference type="EMBL" id="KV918846">
    <property type="protein sequence ID" value="OSX77139.1"/>
    <property type="molecule type" value="Genomic_DNA"/>
</dbReference>
<evidence type="ECO:0000256" key="1">
    <source>
        <dbReference type="ARBA" id="ARBA00004948"/>
    </source>
</evidence>
<gene>
    <name evidence="6" type="ORF">BU14_0161s0058</name>
</gene>
<proteinExistence type="predicted"/>
<keyword evidence="2" id="KW-0784">Thiamine biosynthesis</keyword>
<evidence type="ECO:0000256" key="2">
    <source>
        <dbReference type="ARBA" id="ARBA00022977"/>
    </source>
</evidence>
<feature type="region of interest" description="Disordered" evidence="4">
    <location>
        <begin position="723"/>
        <end position="746"/>
    </location>
</feature>
<dbReference type="SUPFAM" id="SSF51971">
    <property type="entry name" value="Nucleotide-binding domain"/>
    <property type="match status" value="1"/>
</dbReference>
<dbReference type="Proteomes" id="UP000218209">
    <property type="component" value="Unassembled WGS sequence"/>
</dbReference>
<feature type="region of interest" description="Disordered" evidence="4">
    <location>
        <begin position="477"/>
        <end position="513"/>
    </location>
</feature>
<feature type="compositionally biased region" description="Basic residues" evidence="4">
    <location>
        <begin position="566"/>
        <end position="578"/>
    </location>
</feature>
<dbReference type="AlphaFoldDB" id="A0A1X6P8C4"/>
<dbReference type="GO" id="GO:0009228">
    <property type="term" value="P:thiamine biosynthetic process"/>
    <property type="evidence" value="ECO:0007669"/>
    <property type="project" value="UniProtKB-KW"/>
</dbReference>
<keyword evidence="7" id="KW-1185">Reference proteome</keyword>
<dbReference type="PRINTS" id="PR00420">
    <property type="entry name" value="RNGMNOXGNASE"/>
</dbReference>
<dbReference type="SUPFAM" id="SSF54373">
    <property type="entry name" value="FAD-linked reductases, C-terminal domain"/>
    <property type="match status" value="1"/>
</dbReference>
<evidence type="ECO:0000313" key="6">
    <source>
        <dbReference type="EMBL" id="OSX77139.1"/>
    </source>
</evidence>
<dbReference type="GO" id="GO:0016491">
    <property type="term" value="F:oxidoreductase activity"/>
    <property type="evidence" value="ECO:0007669"/>
    <property type="project" value="UniProtKB-KW"/>
</dbReference>
<feature type="compositionally biased region" description="Gly residues" evidence="4">
    <location>
        <begin position="588"/>
        <end position="607"/>
    </location>
</feature>
<reference evidence="6 7" key="1">
    <citation type="submission" date="2017-03" db="EMBL/GenBank/DDBJ databases">
        <title>WGS assembly of Porphyra umbilicalis.</title>
        <authorList>
            <person name="Brawley S.H."/>
            <person name="Blouin N.A."/>
            <person name="Ficko-Blean E."/>
            <person name="Wheeler G.L."/>
            <person name="Lohr M."/>
            <person name="Goodson H.V."/>
            <person name="Jenkins J.W."/>
            <person name="Blaby-Haas C.E."/>
            <person name="Helliwell K.E."/>
            <person name="Chan C."/>
            <person name="Marriage T."/>
            <person name="Bhattacharya D."/>
            <person name="Klein A.S."/>
            <person name="Badis Y."/>
            <person name="Brodie J."/>
            <person name="Cao Y."/>
            <person name="Collen J."/>
            <person name="Dittami S.M."/>
            <person name="Gachon C.M."/>
            <person name="Green B.R."/>
            <person name="Karpowicz S."/>
            <person name="Kim J.W."/>
            <person name="Kudahl U."/>
            <person name="Lin S."/>
            <person name="Michel G."/>
            <person name="Mittag M."/>
            <person name="Olson B.J."/>
            <person name="Pangilinan J."/>
            <person name="Peng Y."/>
            <person name="Qiu H."/>
            <person name="Shu S."/>
            <person name="Singer J.T."/>
            <person name="Smith A.G."/>
            <person name="Sprecher B.N."/>
            <person name="Wagner V."/>
            <person name="Wang W."/>
            <person name="Wang Z.-Y."/>
            <person name="Yan J."/>
            <person name="Yarish C."/>
            <person name="Zoeuner-Riek S."/>
            <person name="Zhuang Y."/>
            <person name="Zou Y."/>
            <person name="Lindquist E.A."/>
            <person name="Grimwood J."/>
            <person name="Barry K."/>
            <person name="Rokhsar D.S."/>
            <person name="Schmutz J."/>
            <person name="Stiller J.W."/>
            <person name="Grossman A.R."/>
            <person name="Prochnik S.E."/>
        </authorList>
    </citation>
    <scope>NUCLEOTIDE SEQUENCE [LARGE SCALE GENOMIC DNA]</scope>
    <source>
        <strain evidence="6">4086291</strain>
    </source>
</reference>
<evidence type="ECO:0000256" key="4">
    <source>
        <dbReference type="SAM" id="MobiDB-lite"/>
    </source>
</evidence>
<feature type="compositionally biased region" description="Pro residues" evidence="4">
    <location>
        <begin position="77"/>
        <end position="87"/>
    </location>
</feature>
<feature type="region of interest" description="Disordered" evidence="4">
    <location>
        <begin position="30"/>
        <end position="104"/>
    </location>
</feature>
<dbReference type="PANTHER" id="PTHR13847">
    <property type="entry name" value="SARCOSINE DEHYDROGENASE-RELATED"/>
    <property type="match status" value="1"/>
</dbReference>
<feature type="compositionally biased region" description="Gly residues" evidence="4">
    <location>
        <begin position="491"/>
        <end position="513"/>
    </location>
</feature>
<dbReference type="GO" id="GO:0050660">
    <property type="term" value="F:flavin adenine dinucleotide binding"/>
    <property type="evidence" value="ECO:0007669"/>
    <property type="project" value="InterPro"/>
</dbReference>
<evidence type="ECO:0000313" key="7">
    <source>
        <dbReference type="Proteomes" id="UP000218209"/>
    </source>
</evidence>
<dbReference type="InterPro" id="IPR006076">
    <property type="entry name" value="FAD-dep_OxRdtase"/>
</dbReference>
<name>A0A1X6P8C4_PORUM</name>
<organism evidence="6 7">
    <name type="scientific">Porphyra umbilicalis</name>
    <name type="common">Purple laver</name>
    <name type="synonym">Red alga</name>
    <dbReference type="NCBI Taxonomy" id="2786"/>
    <lineage>
        <taxon>Eukaryota</taxon>
        <taxon>Rhodophyta</taxon>
        <taxon>Bangiophyceae</taxon>
        <taxon>Bangiales</taxon>
        <taxon>Bangiaceae</taxon>
        <taxon>Porphyra</taxon>
    </lineage>
</organism>
<keyword evidence="3" id="KW-0560">Oxidoreductase</keyword>
<evidence type="ECO:0000256" key="3">
    <source>
        <dbReference type="ARBA" id="ARBA00023002"/>
    </source>
</evidence>
<dbReference type="PANTHER" id="PTHR13847:SF289">
    <property type="entry name" value="GLYCINE OXIDASE"/>
    <property type="match status" value="1"/>
</dbReference>
<dbReference type="UniPathway" id="UPA00060"/>
<evidence type="ECO:0000259" key="5">
    <source>
        <dbReference type="Pfam" id="PF01266"/>
    </source>
</evidence>
<feature type="region of interest" description="Disordered" evidence="4">
    <location>
        <begin position="1"/>
        <end position="20"/>
    </location>
</feature>
<feature type="compositionally biased region" description="Gly residues" evidence="4">
    <location>
        <begin position="726"/>
        <end position="746"/>
    </location>
</feature>
<comment type="pathway">
    <text evidence="1">Cofactor biosynthesis; thiamine diphosphate biosynthesis.</text>
</comment>
<dbReference type="InterPro" id="IPR036188">
    <property type="entry name" value="FAD/NAD-bd_sf"/>
</dbReference>
<dbReference type="Pfam" id="PF01266">
    <property type="entry name" value="DAO"/>
    <property type="match status" value="1"/>
</dbReference>
<dbReference type="GO" id="GO:0009229">
    <property type="term" value="P:thiamine diphosphate biosynthetic process"/>
    <property type="evidence" value="ECO:0007669"/>
    <property type="project" value="UniProtKB-UniPathway"/>
</dbReference>
<dbReference type="GO" id="GO:0005737">
    <property type="term" value="C:cytoplasm"/>
    <property type="evidence" value="ECO:0007669"/>
    <property type="project" value="TreeGrafter"/>
</dbReference>